<dbReference type="PANTHER" id="PTHR43791:SF57">
    <property type="entry name" value="MAJOR FACILITATOR SUPERFAMILY (MFS) PROFILE DOMAIN-CONTAINING PROTEIN"/>
    <property type="match status" value="1"/>
</dbReference>
<dbReference type="EMBL" id="JAVRRD010000030">
    <property type="protein sequence ID" value="KAK5046504.1"/>
    <property type="molecule type" value="Genomic_DNA"/>
</dbReference>
<dbReference type="InterPro" id="IPR036259">
    <property type="entry name" value="MFS_trans_sf"/>
</dbReference>
<dbReference type="FunFam" id="1.20.1250.20:FF:000034">
    <property type="entry name" value="MFS general substrate transporter"/>
    <property type="match status" value="1"/>
</dbReference>
<evidence type="ECO:0000256" key="2">
    <source>
        <dbReference type="ARBA" id="ARBA00022448"/>
    </source>
</evidence>
<comment type="caution">
    <text evidence="8">The sequence shown here is derived from an EMBL/GenBank/DDBJ whole genome shotgun (WGS) entry which is preliminary data.</text>
</comment>
<dbReference type="Pfam" id="PF07690">
    <property type="entry name" value="MFS_1"/>
    <property type="match status" value="1"/>
</dbReference>
<gene>
    <name evidence="8" type="ORF">LTR84_008307</name>
</gene>
<evidence type="ECO:0000256" key="4">
    <source>
        <dbReference type="ARBA" id="ARBA00022989"/>
    </source>
</evidence>
<feature type="transmembrane region" description="Helical" evidence="6">
    <location>
        <begin position="214"/>
        <end position="237"/>
    </location>
</feature>
<name>A0AAV9MY26_9EURO</name>
<evidence type="ECO:0000256" key="5">
    <source>
        <dbReference type="ARBA" id="ARBA00023136"/>
    </source>
</evidence>
<keyword evidence="3 6" id="KW-0812">Transmembrane</keyword>
<dbReference type="Proteomes" id="UP001358417">
    <property type="component" value="Unassembled WGS sequence"/>
</dbReference>
<feature type="transmembrane region" description="Helical" evidence="6">
    <location>
        <begin position="406"/>
        <end position="427"/>
    </location>
</feature>
<keyword evidence="5 6" id="KW-0472">Membrane</keyword>
<feature type="transmembrane region" description="Helical" evidence="6">
    <location>
        <begin position="93"/>
        <end position="114"/>
    </location>
</feature>
<evidence type="ECO:0000259" key="7">
    <source>
        <dbReference type="PROSITE" id="PS50850"/>
    </source>
</evidence>
<comment type="subcellular location">
    <subcellularLocation>
        <location evidence="1">Membrane</location>
        <topology evidence="1">Multi-pass membrane protein</topology>
    </subcellularLocation>
</comment>
<evidence type="ECO:0000256" key="3">
    <source>
        <dbReference type="ARBA" id="ARBA00022692"/>
    </source>
</evidence>
<reference evidence="8 9" key="1">
    <citation type="submission" date="2023-08" db="EMBL/GenBank/DDBJ databases">
        <title>Black Yeasts Isolated from many extreme environments.</title>
        <authorList>
            <person name="Coleine C."/>
            <person name="Stajich J.E."/>
            <person name="Selbmann L."/>
        </authorList>
    </citation>
    <scope>NUCLEOTIDE SEQUENCE [LARGE SCALE GENOMIC DNA]</scope>
    <source>
        <strain evidence="8 9">CCFEE 5792</strain>
    </source>
</reference>
<dbReference type="SUPFAM" id="SSF103473">
    <property type="entry name" value="MFS general substrate transporter"/>
    <property type="match status" value="1"/>
</dbReference>
<dbReference type="InterPro" id="IPR011701">
    <property type="entry name" value="MFS"/>
</dbReference>
<dbReference type="GeneID" id="89976471"/>
<keyword evidence="2" id="KW-0813">Transport</keyword>
<feature type="transmembrane region" description="Helical" evidence="6">
    <location>
        <begin position="347"/>
        <end position="366"/>
    </location>
</feature>
<feature type="transmembrane region" description="Helical" evidence="6">
    <location>
        <begin position="147"/>
        <end position="170"/>
    </location>
</feature>
<keyword evidence="4 6" id="KW-1133">Transmembrane helix</keyword>
<accession>A0AAV9MY26</accession>
<feature type="transmembrane region" description="Helical" evidence="6">
    <location>
        <begin position="323"/>
        <end position="340"/>
    </location>
</feature>
<feature type="transmembrane region" description="Helical" evidence="6">
    <location>
        <begin position="121"/>
        <end position="141"/>
    </location>
</feature>
<evidence type="ECO:0000256" key="6">
    <source>
        <dbReference type="SAM" id="Phobius"/>
    </source>
</evidence>
<feature type="transmembrane region" description="Helical" evidence="6">
    <location>
        <begin position="182"/>
        <end position="202"/>
    </location>
</feature>
<organism evidence="8 9">
    <name type="scientific">Exophiala bonariae</name>
    <dbReference type="NCBI Taxonomy" id="1690606"/>
    <lineage>
        <taxon>Eukaryota</taxon>
        <taxon>Fungi</taxon>
        <taxon>Dikarya</taxon>
        <taxon>Ascomycota</taxon>
        <taxon>Pezizomycotina</taxon>
        <taxon>Eurotiomycetes</taxon>
        <taxon>Chaetothyriomycetidae</taxon>
        <taxon>Chaetothyriales</taxon>
        <taxon>Herpotrichiellaceae</taxon>
        <taxon>Exophiala</taxon>
    </lineage>
</organism>
<feature type="domain" description="Major facilitator superfamily (MFS) profile" evidence="7">
    <location>
        <begin position="55"/>
        <end position="464"/>
    </location>
</feature>
<dbReference type="Gene3D" id="1.20.1250.20">
    <property type="entry name" value="MFS general substrate transporter like domains"/>
    <property type="match status" value="2"/>
</dbReference>
<feature type="transmembrane region" description="Helical" evidence="6">
    <location>
        <begin position="55"/>
        <end position="73"/>
    </location>
</feature>
<evidence type="ECO:0000313" key="8">
    <source>
        <dbReference type="EMBL" id="KAK5046504.1"/>
    </source>
</evidence>
<feature type="transmembrane region" description="Helical" evidence="6">
    <location>
        <begin position="288"/>
        <end position="311"/>
    </location>
</feature>
<sequence>MDNNNQASEKDLEQIASKEEAIGTEITIGSDSDGPSGRFTAEQTKALLRKIDLHMIPYLSLLYLLSFLDRTNIGNAKLFGLEKSLGLKGNQYNTALCVFFVTYVLFEVPSNMILKRWRASMWFPIMMIAWGVVMTLMGLVQSFEGLVIARVFLGLAEAGLFPGVTFYITLWYRRRECAFRAAIFFSAATIAGAFGGLLARGINEMNGTAGKPGWAWIFILEGIITVVVAFSAFWFIYDSPSTARFLTKEEKEEVTYRLAHDTDGLADYYDIKFLYAAFKDWKIWLQCFTYLGMVTPVYSFSLFLPSIIAAMGYSAARSQLLTVPPYVFGCLATIAAGYFSDKYNKRAPFLLFHGSIALIGYILLIATHVPGAQYTGTFLAASGVYPMIPILVMWNGNNVGGSVKRGVAIAMQVGTGNCGGIVASFIYRNQDKPRYLVGHGVIIGFISMTLILTVFQYFVLSAINRRRDRDNPKPEEYTQEMKDQERDLGDDASFFRFTV</sequence>
<dbReference type="RefSeq" id="XP_064702095.1">
    <property type="nucleotide sequence ID" value="XM_064851854.1"/>
</dbReference>
<dbReference type="InterPro" id="IPR020846">
    <property type="entry name" value="MFS_dom"/>
</dbReference>
<protein>
    <recommendedName>
        <fullName evidence="7">Major facilitator superfamily (MFS) profile domain-containing protein</fullName>
    </recommendedName>
</protein>
<dbReference type="GO" id="GO:0016020">
    <property type="term" value="C:membrane"/>
    <property type="evidence" value="ECO:0007669"/>
    <property type="project" value="UniProtKB-SubCell"/>
</dbReference>
<evidence type="ECO:0000313" key="9">
    <source>
        <dbReference type="Proteomes" id="UP001358417"/>
    </source>
</evidence>
<feature type="transmembrane region" description="Helical" evidence="6">
    <location>
        <begin position="372"/>
        <end position="394"/>
    </location>
</feature>
<evidence type="ECO:0000256" key="1">
    <source>
        <dbReference type="ARBA" id="ARBA00004141"/>
    </source>
</evidence>
<dbReference type="PANTHER" id="PTHR43791">
    <property type="entry name" value="PERMEASE-RELATED"/>
    <property type="match status" value="1"/>
</dbReference>
<dbReference type="FunFam" id="1.20.1250.20:FF:000068">
    <property type="entry name" value="MFS general substrate transporter"/>
    <property type="match status" value="1"/>
</dbReference>
<dbReference type="PROSITE" id="PS50850">
    <property type="entry name" value="MFS"/>
    <property type="match status" value="1"/>
</dbReference>
<feature type="transmembrane region" description="Helical" evidence="6">
    <location>
        <begin position="439"/>
        <end position="460"/>
    </location>
</feature>
<keyword evidence="9" id="KW-1185">Reference proteome</keyword>
<dbReference type="GO" id="GO:0022857">
    <property type="term" value="F:transmembrane transporter activity"/>
    <property type="evidence" value="ECO:0007669"/>
    <property type="project" value="InterPro"/>
</dbReference>
<proteinExistence type="predicted"/>
<dbReference type="AlphaFoldDB" id="A0AAV9MY26"/>